<evidence type="ECO:0000256" key="5">
    <source>
        <dbReference type="ARBA" id="ARBA00023136"/>
    </source>
</evidence>
<evidence type="ECO:0000259" key="8">
    <source>
        <dbReference type="Pfam" id="PF00350"/>
    </source>
</evidence>
<name>A0ABU0CTJ6_9BACI</name>
<feature type="region of interest" description="Disordered" evidence="7">
    <location>
        <begin position="558"/>
        <end position="615"/>
    </location>
</feature>
<dbReference type="CDD" id="cd09912">
    <property type="entry name" value="DLP_2"/>
    <property type="match status" value="2"/>
</dbReference>
<accession>A0ABU0CTJ6</accession>
<keyword evidence="4" id="KW-0342">GTP-binding</keyword>
<dbReference type="Gene3D" id="3.40.50.300">
    <property type="entry name" value="P-loop containing nucleotide triphosphate hydrolases"/>
    <property type="match status" value="2"/>
</dbReference>
<sequence>MSAISVESPQVKQIDKAVDRLKEQLLETGDKETVHKLDAYLEKWQEQTLHIGFCGLFSAGKSTMINTLLGEALLPSNPIPTSANVVAIRYGEPRAVIYLTSGSLLTLDLDRLEEWKTFCTNGDEAERVDIFYPHPLLAKGVTLLDTPGVDSTDPRHQSATEAALHLADVVVFVTDYHYVQSEVNFSFVKRLKEQGKYLYLVVNQIDKHQDPGGDLGEYLSRLYSGIREWGLDVDGLLCTSLKQTDHPFNMLEQLQQVLDKVSEHKHYLLARHFKHGLELLLSQHREYLLEKQGDERESIQDQLDQLFATLGDDGAARYQAYLEAREAPQRARQHLEAAVQDILKNAIITPYVTTQLAREMIESYQEDFKVGWLFSAKKTEQERQRRVAAFYADLTQRVQAQIEWHLKDVIRKSLAEYRIDNQHLSTELLDWQLTVPQEWVTSLIRTGGVSRDYVYVYLDELKQKIHSLYRQQMTQVTDRLERYLDEDRTNRFETQQPELADCFQMLMAAGEQLLQLDAEVDAQMEQYKQTIAAITLPHLPAEQEAAVNLQLMVKPALGVSDGTGKGTGREREQQQGSRDKSASLKQTRVSQTPSPDKGSAAYRAAADQGAHDPGTALPIHHFDTLAAYYEQGAEILKQVPHLDNVAREWQVKGQRLKERRFRVCLFGAFSAGKSSFANALLGGPILPVSPHPTTAAINHIVPPTDKHPDGTYVVRMKSGQHIEREIEICLERLNLKRMDDMSHTLRQVHNIDPSSLRTSLRSYYAFLKACAKGWETVKDNLSKVFVVGHEQYTHYVADERLACFVQDITGHLDSPLTRLGLEIIDTPGADSIHTRHTDVTFNFLKQADVIIYLTYYNHAFSRADRHFLDQLGRVKEHFALDKMFFVVNAADLAASEEELSAVLQHVEHQLLQSGIRFPRLFPVSSLRAIEGRDEGFEQFKSAFFSFLHHELAEGVKAQVKADLQHGFQLLQDLKQETEQAKESKEEKKALLLALGNTWREKLEKAAYDSCLVELQKEIAEQLYYVNQRLFFNFKQYVDEAFHPGVLSDRTNIKAKLKQCLEELLFSLFSQLQDELKAAGLRIENLFSQLLNRECEQWVIRLKQEGLSVNQDPAVNDRPSQPPLEKNWSILDDKALAQALKHYKQPKQFFEQGGKEKLRETLESALKEMVSRYLDQVQVKWINYYEQEWHHAEQAMAAGLQEALQVVIEGRLAAIGGELSVEQLNHLIERYAQLLTQLNSD</sequence>
<protein>
    <submittedName>
        <fullName evidence="9">GTPase</fullName>
    </submittedName>
</protein>
<comment type="subcellular location">
    <subcellularLocation>
        <location evidence="1">Membrane</location>
    </subcellularLocation>
</comment>
<dbReference type="EMBL" id="JAUSUQ010000009">
    <property type="protein sequence ID" value="MDQ0339746.1"/>
    <property type="molecule type" value="Genomic_DNA"/>
</dbReference>
<dbReference type="InterPro" id="IPR045063">
    <property type="entry name" value="Dynamin_N"/>
</dbReference>
<organism evidence="9 10">
    <name type="scientific">Caldalkalibacillus uzonensis</name>
    <dbReference type="NCBI Taxonomy" id="353224"/>
    <lineage>
        <taxon>Bacteria</taxon>
        <taxon>Bacillati</taxon>
        <taxon>Bacillota</taxon>
        <taxon>Bacilli</taxon>
        <taxon>Bacillales</taxon>
        <taxon>Bacillaceae</taxon>
        <taxon>Caldalkalibacillus</taxon>
    </lineage>
</organism>
<dbReference type="PANTHER" id="PTHR10465">
    <property type="entry name" value="TRANSMEMBRANE GTPASE FZO1"/>
    <property type="match status" value="1"/>
</dbReference>
<keyword evidence="10" id="KW-1185">Reference proteome</keyword>
<evidence type="ECO:0000256" key="2">
    <source>
        <dbReference type="ARBA" id="ARBA00022741"/>
    </source>
</evidence>
<evidence type="ECO:0000256" key="3">
    <source>
        <dbReference type="ARBA" id="ARBA00022801"/>
    </source>
</evidence>
<dbReference type="InterPro" id="IPR027094">
    <property type="entry name" value="Mitofusin_fam"/>
</dbReference>
<evidence type="ECO:0000256" key="6">
    <source>
        <dbReference type="SAM" id="Coils"/>
    </source>
</evidence>
<comment type="caution">
    <text evidence="9">The sequence shown here is derived from an EMBL/GenBank/DDBJ whole genome shotgun (WGS) entry which is preliminary data.</text>
</comment>
<dbReference type="Proteomes" id="UP001232445">
    <property type="component" value="Unassembled WGS sequence"/>
</dbReference>
<evidence type="ECO:0000256" key="7">
    <source>
        <dbReference type="SAM" id="MobiDB-lite"/>
    </source>
</evidence>
<evidence type="ECO:0000256" key="4">
    <source>
        <dbReference type="ARBA" id="ARBA00023134"/>
    </source>
</evidence>
<evidence type="ECO:0000256" key="1">
    <source>
        <dbReference type="ARBA" id="ARBA00004370"/>
    </source>
</evidence>
<keyword evidence="5" id="KW-0472">Membrane</keyword>
<keyword evidence="6" id="KW-0175">Coiled coil</keyword>
<keyword evidence="2" id="KW-0547">Nucleotide-binding</keyword>
<dbReference type="SUPFAM" id="SSF52540">
    <property type="entry name" value="P-loop containing nucleoside triphosphate hydrolases"/>
    <property type="match status" value="2"/>
</dbReference>
<dbReference type="PANTHER" id="PTHR10465:SF0">
    <property type="entry name" value="SARCALUMENIN"/>
    <property type="match status" value="1"/>
</dbReference>
<evidence type="ECO:0000313" key="9">
    <source>
        <dbReference type="EMBL" id="MDQ0339746.1"/>
    </source>
</evidence>
<dbReference type="Pfam" id="PF00350">
    <property type="entry name" value="Dynamin_N"/>
    <property type="match status" value="2"/>
</dbReference>
<keyword evidence="3" id="KW-0378">Hydrolase</keyword>
<dbReference type="InterPro" id="IPR027417">
    <property type="entry name" value="P-loop_NTPase"/>
</dbReference>
<proteinExistence type="predicted"/>
<gene>
    <name evidence="9" type="ORF">J2S00_002539</name>
</gene>
<reference evidence="9 10" key="1">
    <citation type="submission" date="2023-07" db="EMBL/GenBank/DDBJ databases">
        <title>Genomic Encyclopedia of Type Strains, Phase IV (KMG-IV): sequencing the most valuable type-strain genomes for metagenomic binning, comparative biology and taxonomic classification.</title>
        <authorList>
            <person name="Goeker M."/>
        </authorList>
    </citation>
    <scope>NUCLEOTIDE SEQUENCE [LARGE SCALE GENOMIC DNA]</scope>
    <source>
        <strain evidence="9 10">DSM 17740</strain>
    </source>
</reference>
<feature type="domain" description="Dynamin N-terminal" evidence="8">
    <location>
        <begin position="663"/>
        <end position="889"/>
    </location>
</feature>
<dbReference type="RefSeq" id="WP_307340207.1">
    <property type="nucleotide sequence ID" value="NZ_JAUSUQ010000009.1"/>
</dbReference>
<feature type="coiled-coil region" evidence="6">
    <location>
        <begin position="967"/>
        <end position="994"/>
    </location>
</feature>
<feature type="compositionally biased region" description="Polar residues" evidence="7">
    <location>
        <begin position="583"/>
        <end position="594"/>
    </location>
</feature>
<evidence type="ECO:0000313" key="10">
    <source>
        <dbReference type="Proteomes" id="UP001232445"/>
    </source>
</evidence>
<feature type="compositionally biased region" description="Basic and acidic residues" evidence="7">
    <location>
        <begin position="567"/>
        <end position="582"/>
    </location>
</feature>
<feature type="domain" description="Dynamin N-terminal" evidence="8">
    <location>
        <begin position="51"/>
        <end position="204"/>
    </location>
</feature>